<dbReference type="EMBL" id="LAZR01008220">
    <property type="protein sequence ID" value="KKM80194.1"/>
    <property type="molecule type" value="Genomic_DNA"/>
</dbReference>
<protein>
    <submittedName>
        <fullName evidence="1">Uncharacterized protein</fullName>
    </submittedName>
</protein>
<dbReference type="AlphaFoldDB" id="A0A0F9KD60"/>
<comment type="caution">
    <text evidence="1">The sequence shown here is derived from an EMBL/GenBank/DDBJ whole genome shotgun (WGS) entry which is preliminary data.</text>
</comment>
<accession>A0A0F9KD60</accession>
<sequence length="52" mass="6109">MKTIQYEGDTEQLLRNDANDRVTWYLDELSRQPPEMKENIIRAVKDITEAGI</sequence>
<reference evidence="1" key="1">
    <citation type="journal article" date="2015" name="Nature">
        <title>Complex archaea that bridge the gap between prokaryotes and eukaryotes.</title>
        <authorList>
            <person name="Spang A."/>
            <person name="Saw J.H."/>
            <person name="Jorgensen S.L."/>
            <person name="Zaremba-Niedzwiedzka K."/>
            <person name="Martijn J."/>
            <person name="Lind A.E."/>
            <person name="van Eijk R."/>
            <person name="Schleper C."/>
            <person name="Guy L."/>
            <person name="Ettema T.J."/>
        </authorList>
    </citation>
    <scope>NUCLEOTIDE SEQUENCE</scope>
</reference>
<name>A0A0F9KD60_9ZZZZ</name>
<gene>
    <name evidence="1" type="ORF">LCGC14_1342370</name>
</gene>
<evidence type="ECO:0000313" key="1">
    <source>
        <dbReference type="EMBL" id="KKM80194.1"/>
    </source>
</evidence>
<organism evidence="1">
    <name type="scientific">marine sediment metagenome</name>
    <dbReference type="NCBI Taxonomy" id="412755"/>
    <lineage>
        <taxon>unclassified sequences</taxon>
        <taxon>metagenomes</taxon>
        <taxon>ecological metagenomes</taxon>
    </lineage>
</organism>
<proteinExistence type="predicted"/>